<dbReference type="AlphaFoldDB" id="A0AAP2GK41"/>
<comment type="caution">
    <text evidence="1">The sequence shown here is derived from an EMBL/GenBank/DDBJ whole genome shotgun (WGS) entry which is preliminary data.</text>
</comment>
<organism evidence="1 2">
    <name type="scientific">Chryseosolibacter histidini</name>
    <dbReference type="NCBI Taxonomy" id="2782349"/>
    <lineage>
        <taxon>Bacteria</taxon>
        <taxon>Pseudomonadati</taxon>
        <taxon>Bacteroidota</taxon>
        <taxon>Cytophagia</taxon>
        <taxon>Cytophagales</taxon>
        <taxon>Chryseotaleaceae</taxon>
        <taxon>Chryseosolibacter</taxon>
    </lineage>
</organism>
<dbReference type="SUPFAM" id="SSF51445">
    <property type="entry name" value="(Trans)glycosidases"/>
    <property type="match status" value="1"/>
</dbReference>
<sequence>MMRKPFRSTIAALLSCLIWFGCSKDVSPETRSFYMGFEFSSHPPSDIAGPVYARLEAESDIISHRFDNGVPWIEALNGAPFPEAVTNDWTLRRNRTNASQKIYLSATPLNSARNALAALPAAWSTYTYDHADVKAAYLNYCSRLIGFFHPHYFNMAIEANLVYVNDPQKWSDYLRLHAYVYQQLKAMYPEVVIFTSVEGGHLLEGFVTGNDHVQQRLAVMELMEYSDLYAVSFYPYRNVYPGNLYPDGTLDRLFSISHKPLAVAETGYTAKPFVAHTGAGVLASYPDPFRQQKYTRDLLKACQQYRAVFVINEAPRVNDMIQYSFNPPSNHPGLNDKKGNTRPALMTWREFLSKKHQAQ</sequence>
<dbReference type="Proteomes" id="UP001319200">
    <property type="component" value="Unassembled WGS sequence"/>
</dbReference>
<evidence type="ECO:0000313" key="2">
    <source>
        <dbReference type="Proteomes" id="UP001319200"/>
    </source>
</evidence>
<dbReference type="EMBL" id="JAHESF010000016">
    <property type="protein sequence ID" value="MBT1698649.1"/>
    <property type="molecule type" value="Genomic_DNA"/>
</dbReference>
<accession>A0AAP2GK41</accession>
<evidence type="ECO:0000313" key="1">
    <source>
        <dbReference type="EMBL" id="MBT1698649.1"/>
    </source>
</evidence>
<protein>
    <submittedName>
        <fullName evidence="1">Arabinogalactan endo-1,4-beta-galactosidase</fullName>
    </submittedName>
</protein>
<keyword evidence="2" id="KW-1185">Reference proteome</keyword>
<dbReference type="InterPro" id="IPR017853">
    <property type="entry name" value="GH"/>
</dbReference>
<dbReference type="Gene3D" id="3.20.20.80">
    <property type="entry name" value="Glycosidases"/>
    <property type="match status" value="1"/>
</dbReference>
<name>A0AAP2GK41_9BACT</name>
<dbReference type="PROSITE" id="PS51257">
    <property type="entry name" value="PROKAR_LIPOPROTEIN"/>
    <property type="match status" value="1"/>
</dbReference>
<reference evidence="1 2" key="1">
    <citation type="submission" date="2021-05" db="EMBL/GenBank/DDBJ databases">
        <title>A Polyphasic approach of four new species of the genus Ohtaekwangia: Ohtaekwangia histidinii sp. nov., Ohtaekwangia cretensis sp. nov., Ohtaekwangia indiensis sp. nov., Ohtaekwangia reichenbachii sp. nov. from diverse environment.</title>
        <authorList>
            <person name="Octaviana S."/>
        </authorList>
    </citation>
    <scope>NUCLEOTIDE SEQUENCE [LARGE SCALE GENOMIC DNA]</scope>
    <source>
        <strain evidence="1 2">PWU4</strain>
    </source>
</reference>
<dbReference type="RefSeq" id="WP_254165215.1">
    <property type="nucleotide sequence ID" value="NZ_JAHESF010000016.1"/>
</dbReference>
<gene>
    <name evidence="1" type="ORF">KK083_17280</name>
</gene>
<proteinExistence type="predicted"/>